<evidence type="ECO:0000313" key="3">
    <source>
        <dbReference type="Proteomes" id="UP000789342"/>
    </source>
</evidence>
<organism evidence="2 3">
    <name type="scientific">Acaulospora morrowiae</name>
    <dbReference type="NCBI Taxonomy" id="94023"/>
    <lineage>
        <taxon>Eukaryota</taxon>
        <taxon>Fungi</taxon>
        <taxon>Fungi incertae sedis</taxon>
        <taxon>Mucoromycota</taxon>
        <taxon>Glomeromycotina</taxon>
        <taxon>Glomeromycetes</taxon>
        <taxon>Diversisporales</taxon>
        <taxon>Acaulosporaceae</taxon>
        <taxon>Acaulospora</taxon>
    </lineage>
</organism>
<sequence>MTDEELGELIDFALNIVNKLESENKEHLNQIVRLAVDKNDAFMNIWRALDTSKDESAKIRKFISLMNIRFNMEDSIILTHASFLPITINDVFEFLNILTPASAMKTMLSPLQFDDFRRKHQALIHSRKKGDIRS</sequence>
<reference evidence="2" key="1">
    <citation type="submission" date="2021-06" db="EMBL/GenBank/DDBJ databases">
        <authorList>
            <person name="Kallberg Y."/>
            <person name="Tangrot J."/>
            <person name="Rosling A."/>
        </authorList>
    </citation>
    <scope>NUCLEOTIDE SEQUENCE</scope>
    <source>
        <strain evidence="2">CL551</strain>
    </source>
</reference>
<feature type="coiled-coil region" evidence="1">
    <location>
        <begin position="10"/>
        <end position="37"/>
    </location>
</feature>
<dbReference type="OrthoDB" id="2375675at2759"/>
<evidence type="ECO:0000256" key="1">
    <source>
        <dbReference type="SAM" id="Coils"/>
    </source>
</evidence>
<dbReference type="EMBL" id="CAJVPV010000962">
    <property type="protein sequence ID" value="CAG8481442.1"/>
    <property type="molecule type" value="Genomic_DNA"/>
</dbReference>
<keyword evidence="1" id="KW-0175">Coiled coil</keyword>
<dbReference type="Proteomes" id="UP000789342">
    <property type="component" value="Unassembled WGS sequence"/>
</dbReference>
<accession>A0A9N8WC14</accession>
<dbReference type="AlphaFoldDB" id="A0A9N8WC14"/>
<proteinExistence type="predicted"/>
<evidence type="ECO:0000313" key="2">
    <source>
        <dbReference type="EMBL" id="CAG8481442.1"/>
    </source>
</evidence>
<gene>
    <name evidence="2" type="ORF">AMORRO_LOCUS2326</name>
</gene>
<keyword evidence="3" id="KW-1185">Reference proteome</keyword>
<comment type="caution">
    <text evidence="2">The sequence shown here is derived from an EMBL/GenBank/DDBJ whole genome shotgun (WGS) entry which is preliminary data.</text>
</comment>
<protein>
    <submittedName>
        <fullName evidence="2">2612_t:CDS:1</fullName>
    </submittedName>
</protein>
<name>A0A9N8WC14_9GLOM</name>